<dbReference type="Gene3D" id="3.40.50.10910">
    <property type="entry name" value="Amidohydrolase"/>
    <property type="match status" value="1"/>
</dbReference>
<evidence type="ECO:0000259" key="1">
    <source>
        <dbReference type="Pfam" id="PF01979"/>
    </source>
</evidence>
<organism evidence="2 3">
    <name type="scientific">Solibacillus faecavium</name>
    <dbReference type="NCBI Taxonomy" id="2762221"/>
    <lineage>
        <taxon>Bacteria</taxon>
        <taxon>Bacillati</taxon>
        <taxon>Bacillota</taxon>
        <taxon>Bacilli</taxon>
        <taxon>Bacillales</taxon>
        <taxon>Caryophanaceae</taxon>
        <taxon>Solibacillus</taxon>
    </lineage>
</organism>
<dbReference type="RefSeq" id="WP_191699437.1">
    <property type="nucleotide sequence ID" value="NZ_JACSPZ010000002.1"/>
</dbReference>
<name>A0ABR8XWN7_9BACL</name>
<reference evidence="2 3" key="1">
    <citation type="submission" date="2020-08" db="EMBL/GenBank/DDBJ databases">
        <title>A Genomic Blueprint of the Chicken Gut Microbiome.</title>
        <authorList>
            <person name="Gilroy R."/>
            <person name="Ravi A."/>
            <person name="Getino M."/>
            <person name="Pursley I."/>
            <person name="Horton D.L."/>
            <person name="Alikhan N.-F."/>
            <person name="Baker D."/>
            <person name="Gharbi K."/>
            <person name="Hall N."/>
            <person name="Watson M."/>
            <person name="Adriaenssens E.M."/>
            <person name="Foster-Nyarko E."/>
            <person name="Jarju S."/>
            <person name="Secka A."/>
            <person name="Antonio M."/>
            <person name="Oren A."/>
            <person name="Chaudhuri R."/>
            <person name="La Ragione R.M."/>
            <person name="Hildebrand F."/>
            <person name="Pallen M.J."/>
        </authorList>
    </citation>
    <scope>NUCLEOTIDE SEQUENCE [LARGE SCALE GENOMIC DNA]</scope>
    <source>
        <strain evidence="2 3">A46</strain>
    </source>
</reference>
<sequence length="441" mass="49878">MLLLKNGYLLNMETGNYEIQDIYIEQNIIKKIDSNLHIEGAEIVDCTGKWLIPGLIDMHVHIKKHFANYFTAAGITTVRNTAGSIIELKPFIDADGKDYEPRVISADRMIDGPPGLWGDDTAYNINVDNVLLAKQEVDRQVQLGAHFIKVYGWLDPEFMEVVVQEAKKHGLEVSSDILHSKKVNAIDAANMGIDWLEHSSGIIQAMYPGWTWNSPTEVWNSIAWENPDEEKITNVCKQLLEKDVKLCPTMVLYDQMRLAEDYWTTNHEIVQHIEEMDYLFKHWLPGAQTKSGQSSFGIQTKMIQKIAYIYFKMGGTVVTGTDTPAGIFTYPGLAMHRELQLFVDAGFTPLEALQQATMNAAKALKINNLGEIKEDYIADILILAEDPLRQIENTMKMECLVKGGAVYSTRQLLEAIPSEEEMTIYVNDLIKEFEKLGLKAE</sequence>
<dbReference type="Gene3D" id="1.20.58.520">
    <property type="entry name" value="Amidohydrolase"/>
    <property type="match status" value="1"/>
</dbReference>
<keyword evidence="3" id="KW-1185">Reference proteome</keyword>
<comment type="caution">
    <text evidence="2">The sequence shown here is derived from an EMBL/GenBank/DDBJ whole genome shotgun (WGS) entry which is preliminary data.</text>
</comment>
<dbReference type="InterPro" id="IPR032466">
    <property type="entry name" value="Metal_Hydrolase"/>
</dbReference>
<accession>A0ABR8XWN7</accession>
<dbReference type="Gene3D" id="2.30.40.10">
    <property type="entry name" value="Urease, subunit C, domain 1"/>
    <property type="match status" value="1"/>
</dbReference>
<dbReference type="InterPro" id="IPR006680">
    <property type="entry name" value="Amidohydro-rel"/>
</dbReference>
<proteinExistence type="predicted"/>
<feature type="domain" description="Amidohydrolase-related" evidence="1">
    <location>
        <begin position="51"/>
        <end position="396"/>
    </location>
</feature>
<dbReference type="InterPro" id="IPR051781">
    <property type="entry name" value="Metallo-dep_Hydrolase"/>
</dbReference>
<evidence type="ECO:0000313" key="2">
    <source>
        <dbReference type="EMBL" id="MBD8036358.1"/>
    </source>
</evidence>
<dbReference type="EMBL" id="JACSPZ010000002">
    <property type="protein sequence ID" value="MBD8036358.1"/>
    <property type="molecule type" value="Genomic_DNA"/>
</dbReference>
<dbReference type="InterPro" id="IPR011059">
    <property type="entry name" value="Metal-dep_hydrolase_composite"/>
</dbReference>
<dbReference type="Proteomes" id="UP000619101">
    <property type="component" value="Unassembled WGS sequence"/>
</dbReference>
<evidence type="ECO:0000313" key="3">
    <source>
        <dbReference type="Proteomes" id="UP000619101"/>
    </source>
</evidence>
<dbReference type="PANTHER" id="PTHR43135:SF3">
    <property type="entry name" value="ALPHA-D-RIBOSE 1-METHYLPHOSPHONATE 5-TRIPHOSPHATE DIPHOSPHATASE"/>
    <property type="match status" value="1"/>
</dbReference>
<dbReference type="Gene3D" id="3.30.110.90">
    <property type="entry name" value="Amidohydrolase"/>
    <property type="match status" value="1"/>
</dbReference>
<dbReference type="PANTHER" id="PTHR43135">
    <property type="entry name" value="ALPHA-D-RIBOSE 1-METHYLPHOSPHONATE 5-TRIPHOSPHATE DIPHOSPHATASE"/>
    <property type="match status" value="1"/>
</dbReference>
<dbReference type="SUPFAM" id="SSF51556">
    <property type="entry name" value="Metallo-dependent hydrolases"/>
    <property type="match status" value="1"/>
</dbReference>
<protein>
    <submittedName>
        <fullName evidence="2">Amidohydrolase family protein</fullName>
    </submittedName>
</protein>
<dbReference type="Pfam" id="PF01979">
    <property type="entry name" value="Amidohydro_1"/>
    <property type="match status" value="1"/>
</dbReference>
<gene>
    <name evidence="2" type="ORF">H9635_06340</name>
</gene>
<dbReference type="SUPFAM" id="SSF51338">
    <property type="entry name" value="Composite domain of metallo-dependent hydrolases"/>
    <property type="match status" value="1"/>
</dbReference>